<dbReference type="AlphaFoldDB" id="A0A1G2R406"/>
<evidence type="ECO:0000313" key="2">
    <source>
        <dbReference type="Proteomes" id="UP000178092"/>
    </source>
</evidence>
<dbReference type="Proteomes" id="UP000178092">
    <property type="component" value="Unassembled WGS sequence"/>
</dbReference>
<dbReference type="EMBL" id="MHTV01000013">
    <property type="protein sequence ID" value="OHA67298.1"/>
    <property type="molecule type" value="Genomic_DNA"/>
</dbReference>
<proteinExistence type="predicted"/>
<sequence length="326" mass="36257">MKKYQSVACIGLLLFGVLGASFFVFLRTQTEPEEMSCTMEAMICPDGSAVGRTGPNCEFALCPSLNAENTGTAGIQEKITMQGISVTPLEVIEDSRCPVDVTCVWAGTVRVRVKLEAAGAREEVVLPFGDPVSFADAQVELKSVSPVSYSQKQILPEEYRFEFIVTDHDLSWFVPQIAELPEGFLLAIDEEGNNEFSNPGFIEDKEVWRELYGNVDISRINKVYGVGYERKRDKGCEFQDSGAIAPCISDFISGVAVEYKSAMDLEREALNFQVDESEYILAMRYLGKGTILVIVHSNYRSADQNREGLEMLVRHLQSRTGLEILK</sequence>
<organism evidence="1 2">
    <name type="scientific">Candidatus Wildermuthbacteria bacterium RIFCSPHIGHO2_02_FULL_45_25</name>
    <dbReference type="NCBI Taxonomy" id="1802450"/>
    <lineage>
        <taxon>Bacteria</taxon>
        <taxon>Candidatus Wildermuthiibacteriota</taxon>
    </lineage>
</organism>
<evidence type="ECO:0000313" key="1">
    <source>
        <dbReference type="EMBL" id="OHA67298.1"/>
    </source>
</evidence>
<protein>
    <submittedName>
        <fullName evidence="1">Uncharacterized protein</fullName>
    </submittedName>
</protein>
<gene>
    <name evidence="1" type="ORF">A3C04_01065</name>
</gene>
<name>A0A1G2R406_9BACT</name>
<comment type="caution">
    <text evidence="1">The sequence shown here is derived from an EMBL/GenBank/DDBJ whole genome shotgun (WGS) entry which is preliminary data.</text>
</comment>
<accession>A0A1G2R406</accession>
<reference evidence="1 2" key="1">
    <citation type="journal article" date="2016" name="Nat. Commun.">
        <title>Thousands of microbial genomes shed light on interconnected biogeochemical processes in an aquifer system.</title>
        <authorList>
            <person name="Anantharaman K."/>
            <person name="Brown C.T."/>
            <person name="Hug L.A."/>
            <person name="Sharon I."/>
            <person name="Castelle C.J."/>
            <person name="Probst A.J."/>
            <person name="Thomas B.C."/>
            <person name="Singh A."/>
            <person name="Wilkins M.J."/>
            <person name="Karaoz U."/>
            <person name="Brodie E.L."/>
            <person name="Williams K.H."/>
            <person name="Hubbard S.S."/>
            <person name="Banfield J.F."/>
        </authorList>
    </citation>
    <scope>NUCLEOTIDE SEQUENCE [LARGE SCALE GENOMIC DNA]</scope>
</reference>